<sequence length="99" mass="11746">MLVHQYSFVEIIVHLHSTYVYPGLFAICLLLYMYFVDVLLFHNICLVTYLFNAMIPFFYISKTLAVLFVISYLVHLFFFKWKILSNSVAILVLFSKYDV</sequence>
<name>A0A8D8VT78_9HEMI</name>
<proteinExistence type="predicted"/>
<keyword evidence="1" id="KW-1133">Transmembrane helix</keyword>
<feature type="transmembrane region" description="Helical" evidence="1">
    <location>
        <begin position="57"/>
        <end position="79"/>
    </location>
</feature>
<keyword evidence="1" id="KW-0472">Membrane</keyword>
<evidence type="ECO:0000256" key="1">
    <source>
        <dbReference type="SAM" id="Phobius"/>
    </source>
</evidence>
<organism evidence="2">
    <name type="scientific">Cacopsylla melanoneura</name>
    <dbReference type="NCBI Taxonomy" id="428564"/>
    <lineage>
        <taxon>Eukaryota</taxon>
        <taxon>Metazoa</taxon>
        <taxon>Ecdysozoa</taxon>
        <taxon>Arthropoda</taxon>
        <taxon>Hexapoda</taxon>
        <taxon>Insecta</taxon>
        <taxon>Pterygota</taxon>
        <taxon>Neoptera</taxon>
        <taxon>Paraneoptera</taxon>
        <taxon>Hemiptera</taxon>
        <taxon>Sternorrhyncha</taxon>
        <taxon>Psylloidea</taxon>
        <taxon>Psyllidae</taxon>
        <taxon>Psyllinae</taxon>
        <taxon>Cacopsylla</taxon>
    </lineage>
</organism>
<dbReference type="EMBL" id="HBUF01083372">
    <property type="protein sequence ID" value="CAG6633678.1"/>
    <property type="molecule type" value="Transcribed_RNA"/>
</dbReference>
<reference evidence="2" key="1">
    <citation type="submission" date="2021-05" db="EMBL/GenBank/DDBJ databases">
        <authorList>
            <person name="Alioto T."/>
            <person name="Alioto T."/>
            <person name="Gomez Garrido J."/>
        </authorList>
    </citation>
    <scope>NUCLEOTIDE SEQUENCE</scope>
</reference>
<feature type="transmembrane region" description="Helical" evidence="1">
    <location>
        <begin position="24"/>
        <end position="51"/>
    </location>
</feature>
<evidence type="ECO:0000313" key="2">
    <source>
        <dbReference type="EMBL" id="CAG6633678.1"/>
    </source>
</evidence>
<dbReference type="AlphaFoldDB" id="A0A8D8VT78"/>
<keyword evidence="1" id="KW-0812">Transmembrane</keyword>
<accession>A0A8D8VT78</accession>
<protein>
    <submittedName>
        <fullName evidence="2">Uncharacterized protein</fullName>
    </submittedName>
</protein>